<dbReference type="EMBL" id="SOPX01000002">
    <property type="protein sequence ID" value="TFB31873.1"/>
    <property type="molecule type" value="Genomic_DNA"/>
</dbReference>
<dbReference type="AlphaFoldDB" id="A0A497YKM0"/>
<sequence length="142" mass="16059">MTKKIFAILVLFIALCSFRKGFFHQKLGDIAAIDFPDKPQTTDTLGQHVHHYRDSSGFYLAGLSDLTNNGAGFSHNELDSLYSGFIGGTLNTSKGELVSKKPYHIDGLQGYEIKYITNNPKLSNLRFKRMLFLNNKMLYVDF</sequence>
<evidence type="ECO:0000313" key="4">
    <source>
        <dbReference type="Proteomes" id="UP000297429"/>
    </source>
</evidence>
<dbReference type="EMBL" id="RCCK01000010">
    <property type="protein sequence ID" value="RLJ80610.1"/>
    <property type="molecule type" value="Genomic_DNA"/>
</dbReference>
<proteinExistence type="predicted"/>
<reference evidence="2 4" key="2">
    <citation type="submission" date="2019-03" db="EMBL/GenBank/DDBJ databases">
        <authorList>
            <person name="He R.-H."/>
        </authorList>
    </citation>
    <scope>NUCLEOTIDE SEQUENCE [LARGE SCALE GENOMIC DNA]</scope>
    <source>
        <strain evidence="2 4">DSM 19624</strain>
    </source>
</reference>
<dbReference type="RefSeq" id="WP_121283203.1">
    <property type="nucleotide sequence ID" value="NZ_RCCK01000010.1"/>
</dbReference>
<organism evidence="1 3">
    <name type="scientific">Pedobacter alluvionis</name>
    <dbReference type="NCBI Taxonomy" id="475253"/>
    <lineage>
        <taxon>Bacteria</taxon>
        <taxon>Pseudomonadati</taxon>
        <taxon>Bacteroidota</taxon>
        <taxon>Sphingobacteriia</taxon>
        <taxon>Sphingobacteriales</taxon>
        <taxon>Sphingobacteriaceae</taxon>
        <taxon>Pedobacter</taxon>
    </lineage>
</organism>
<dbReference type="Proteomes" id="UP000297429">
    <property type="component" value="Unassembled WGS sequence"/>
</dbReference>
<accession>A0A497YKM0</accession>
<evidence type="ECO:0000313" key="3">
    <source>
        <dbReference type="Proteomes" id="UP000273898"/>
    </source>
</evidence>
<dbReference type="OrthoDB" id="771346at2"/>
<dbReference type="Proteomes" id="UP000273898">
    <property type="component" value="Unassembled WGS sequence"/>
</dbReference>
<evidence type="ECO:0000313" key="2">
    <source>
        <dbReference type="EMBL" id="TFB31873.1"/>
    </source>
</evidence>
<keyword evidence="4" id="KW-1185">Reference proteome</keyword>
<name>A0A497YKM0_9SPHI</name>
<reference evidence="1 3" key="1">
    <citation type="submission" date="2018-10" db="EMBL/GenBank/DDBJ databases">
        <title>Genomic Encyclopedia of Archaeal and Bacterial Type Strains, Phase II (KMG-II): from individual species to whole genera.</title>
        <authorList>
            <person name="Goeker M."/>
        </authorList>
    </citation>
    <scope>NUCLEOTIDE SEQUENCE [LARGE SCALE GENOMIC DNA]</scope>
    <source>
        <strain evidence="1 3">DSM 19624</strain>
    </source>
</reference>
<comment type="caution">
    <text evidence="1">The sequence shown here is derived from an EMBL/GenBank/DDBJ whole genome shotgun (WGS) entry which is preliminary data.</text>
</comment>
<protein>
    <submittedName>
        <fullName evidence="1">Uncharacterized protein</fullName>
    </submittedName>
</protein>
<gene>
    <name evidence="1" type="ORF">BCL90_1401</name>
    <name evidence="2" type="ORF">E3V97_14970</name>
</gene>
<evidence type="ECO:0000313" key="1">
    <source>
        <dbReference type="EMBL" id="RLJ80610.1"/>
    </source>
</evidence>